<reference evidence="1 2" key="2">
    <citation type="submission" date="2020-03" db="EMBL/GenBank/DDBJ databases">
        <authorList>
            <person name="Ichikawa N."/>
            <person name="Kimura A."/>
            <person name="Kitahashi Y."/>
            <person name="Uohara A."/>
        </authorList>
    </citation>
    <scope>NUCLEOTIDE SEQUENCE [LARGE SCALE GENOMIC DNA]</scope>
    <source>
        <strain evidence="1 2">NBRC 105367</strain>
    </source>
</reference>
<dbReference type="AlphaFoldDB" id="A0A6F8YQI0"/>
<dbReference type="RefSeq" id="WP_173159669.1">
    <property type="nucleotide sequence ID" value="NZ_AP022871.1"/>
</dbReference>
<name>A0A6F8YQI0_9ACTN</name>
<keyword evidence="2" id="KW-1185">Reference proteome</keyword>
<reference evidence="1 2" key="1">
    <citation type="submission" date="2020-03" db="EMBL/GenBank/DDBJ databases">
        <title>Whole genome shotgun sequence of Phytohabitans suffuscus NBRC 105367.</title>
        <authorList>
            <person name="Komaki H."/>
            <person name="Tamura T."/>
        </authorList>
    </citation>
    <scope>NUCLEOTIDE SEQUENCE [LARGE SCALE GENOMIC DNA]</scope>
    <source>
        <strain evidence="1 2">NBRC 105367</strain>
    </source>
</reference>
<proteinExistence type="predicted"/>
<dbReference type="Proteomes" id="UP000503011">
    <property type="component" value="Chromosome"/>
</dbReference>
<accession>A0A6F8YQI0</accession>
<evidence type="ECO:0000313" key="1">
    <source>
        <dbReference type="EMBL" id="BCB88309.1"/>
    </source>
</evidence>
<organism evidence="1 2">
    <name type="scientific">Phytohabitans suffuscus</name>
    <dbReference type="NCBI Taxonomy" id="624315"/>
    <lineage>
        <taxon>Bacteria</taxon>
        <taxon>Bacillati</taxon>
        <taxon>Actinomycetota</taxon>
        <taxon>Actinomycetes</taxon>
        <taxon>Micromonosporales</taxon>
        <taxon>Micromonosporaceae</taxon>
    </lineage>
</organism>
<sequence length="109" mass="11474">MNEITTPLPKLTQAANQTDDLVGQLTGMIVTAVGAMHRAAGLNTGFASAATMLQYAAQVTEAVRRLTETGRGHAEGLRHTVQEKVALEQRSSAEAVRLRTEITGSAGTV</sequence>
<dbReference type="KEGG" id="psuu:Psuf_056220"/>
<protein>
    <submittedName>
        <fullName evidence="1">Uncharacterized protein</fullName>
    </submittedName>
</protein>
<gene>
    <name evidence="1" type="ORF">Psuf_056220</name>
</gene>
<dbReference type="EMBL" id="AP022871">
    <property type="protein sequence ID" value="BCB88309.1"/>
    <property type="molecule type" value="Genomic_DNA"/>
</dbReference>
<evidence type="ECO:0000313" key="2">
    <source>
        <dbReference type="Proteomes" id="UP000503011"/>
    </source>
</evidence>